<dbReference type="PANTHER" id="PTHR30618:SF0">
    <property type="entry name" value="PURINE-URACIL PERMEASE NCS1"/>
    <property type="match status" value="1"/>
</dbReference>
<evidence type="ECO:0000313" key="8">
    <source>
        <dbReference type="Proteomes" id="UP000002664"/>
    </source>
</evidence>
<feature type="transmembrane region" description="Helical" evidence="6">
    <location>
        <begin position="322"/>
        <end position="345"/>
    </location>
</feature>
<feature type="transmembrane region" description="Helical" evidence="6">
    <location>
        <begin position="129"/>
        <end position="152"/>
    </location>
</feature>
<evidence type="ECO:0000256" key="6">
    <source>
        <dbReference type="SAM" id="Phobius"/>
    </source>
</evidence>
<feature type="transmembrane region" description="Helical" evidence="6">
    <location>
        <begin position="158"/>
        <end position="184"/>
    </location>
</feature>
<dbReference type="InterPro" id="IPR001248">
    <property type="entry name" value="Pur-cyt_permease"/>
</dbReference>
<dbReference type="GO" id="GO:0005886">
    <property type="term" value="C:plasma membrane"/>
    <property type="evidence" value="ECO:0007669"/>
    <property type="project" value="TreeGrafter"/>
</dbReference>
<dbReference type="CDD" id="cd11485">
    <property type="entry name" value="SLC-NCS1sbd_YbbW-like"/>
    <property type="match status" value="1"/>
</dbReference>
<dbReference type="FunFam" id="1.10.4160.10:FF:000017">
    <property type="entry name" value="Permease for cytosine/purines uracil thiamine allantoin"/>
    <property type="match status" value="1"/>
</dbReference>
<organism evidence="7 8">
    <name type="scientific">Saccharolobus islandicus (strain REY15A)</name>
    <name type="common">Sulfolobus islandicus</name>
    <dbReference type="NCBI Taxonomy" id="930945"/>
    <lineage>
        <taxon>Archaea</taxon>
        <taxon>Thermoproteota</taxon>
        <taxon>Thermoprotei</taxon>
        <taxon>Sulfolobales</taxon>
        <taxon>Sulfolobaceae</taxon>
        <taxon>Saccharolobus</taxon>
    </lineage>
</organism>
<dbReference type="HOGENOM" id="CLU_021555_0_0_2"/>
<dbReference type="STRING" id="930945.SiRe_0687"/>
<keyword evidence="3 6" id="KW-0812">Transmembrane</keyword>
<dbReference type="eggNOG" id="arCOG03448">
    <property type="taxonomic scope" value="Archaea"/>
</dbReference>
<feature type="transmembrane region" description="Helical" evidence="6">
    <location>
        <begin position="235"/>
        <end position="254"/>
    </location>
</feature>
<feature type="transmembrane region" description="Helical" evidence="6">
    <location>
        <begin position="463"/>
        <end position="482"/>
    </location>
</feature>
<feature type="transmembrane region" description="Helical" evidence="6">
    <location>
        <begin position="366"/>
        <end position="382"/>
    </location>
</feature>
<evidence type="ECO:0000256" key="4">
    <source>
        <dbReference type="ARBA" id="ARBA00022989"/>
    </source>
</evidence>
<reference evidence="7 8" key="1">
    <citation type="journal article" date="2011" name="J. Bacteriol.">
        <title>Genome analyses of icelandic strains of Sulfolobus islandicus, model organisms for genetic and virus-host interaction studies.</title>
        <authorList>
            <person name="Guo L."/>
            <person name="Brugger K."/>
            <person name="Liu C."/>
            <person name="Shah S.A."/>
            <person name="Zheng H."/>
            <person name="Zhu Y."/>
            <person name="Wang S."/>
            <person name="Lillestol R.K."/>
            <person name="Chen L."/>
            <person name="Frank J."/>
            <person name="Prangishvili D."/>
            <person name="Paulin L."/>
            <person name="She Q."/>
            <person name="Huang L."/>
            <person name="Garrett R.A."/>
        </authorList>
    </citation>
    <scope>NUCLEOTIDE SEQUENCE [LARGE SCALE GENOMIC DNA]</scope>
    <source>
        <strain evidence="7 8">REY15A</strain>
    </source>
</reference>
<protein>
    <submittedName>
        <fullName evidence="7">Permease for cytosine/purines uracil thiamine allantoin</fullName>
    </submittedName>
</protein>
<feature type="transmembrane region" description="Helical" evidence="6">
    <location>
        <begin position="275"/>
        <end position="297"/>
    </location>
</feature>
<evidence type="ECO:0000256" key="1">
    <source>
        <dbReference type="ARBA" id="ARBA00004141"/>
    </source>
</evidence>
<sequence length="493" mass="54737">MSEQEINHVNLDLTEYNQGTTVVPDSYYNPNIAPLPKSAKTWTWVNYATIWAGMIHNVPAFMLAGLLTFEFGPLIALMIITIAYFTLVIALYLNGHIGTKWGIPFPSSIRPMFGIRGARIPVIMRAISALFWFSVETYAGGLILDALISIFYPSWSTISAYLLGMPLHLAISFFLFWFLNVLVLFKGMDDIKKFELIAGPLVIIILGGLMIHVITHANGLSSLFQIRGNNVSLPNMALAISTMAGFWATLVLNIPDFTRFSRSQKDQLIGQTVGLPILTLLFSFIAVGLTSAVIYIYNIPSNDAINYVNPVNIMYLFTDNPYITLILGISLVIATISVNVAANIVSPVYDLISLFPKKLNTWSKSAIVSAILGLLYAPWLWYNNASSIENVINLIGAGLGSVAGVMIAHYWILGKTEIKLADLFKPNGRYWYVSGYNVNALVAMIIGFSVPVIGFLIPKLSLLYDYGWYLGLFLSIAIYLGLERRRREVKMEP</sequence>
<feature type="transmembrane region" description="Helical" evidence="6">
    <location>
        <begin position="434"/>
        <end position="457"/>
    </location>
</feature>
<keyword evidence="5 6" id="KW-0472">Membrane</keyword>
<dbReference type="RefSeq" id="WP_014513696.1">
    <property type="nucleotide sequence ID" value="NC_017276.1"/>
</dbReference>
<comment type="subcellular location">
    <subcellularLocation>
        <location evidence="1">Membrane</location>
        <topology evidence="1">Multi-pass membrane protein</topology>
    </subcellularLocation>
</comment>
<dbReference type="Proteomes" id="UP000002664">
    <property type="component" value="Chromosome"/>
</dbReference>
<feature type="transmembrane region" description="Helical" evidence="6">
    <location>
        <begin position="196"/>
        <end position="215"/>
    </location>
</feature>
<gene>
    <name evidence="7" type="ordered locus">SiRe_0687</name>
</gene>
<dbReference type="Gene3D" id="1.10.4160.10">
    <property type="entry name" value="Hydantoin permease"/>
    <property type="match status" value="1"/>
</dbReference>
<evidence type="ECO:0000256" key="2">
    <source>
        <dbReference type="ARBA" id="ARBA00008974"/>
    </source>
</evidence>
<proteinExistence type="inferred from homology"/>
<evidence type="ECO:0000256" key="3">
    <source>
        <dbReference type="ARBA" id="ARBA00022692"/>
    </source>
</evidence>
<keyword evidence="8" id="KW-1185">Reference proteome</keyword>
<dbReference type="InterPro" id="IPR045225">
    <property type="entry name" value="Uracil/uridine/allantoin_perm"/>
</dbReference>
<feature type="transmembrane region" description="Helical" evidence="6">
    <location>
        <begin position="74"/>
        <end position="93"/>
    </location>
</feature>
<evidence type="ECO:0000256" key="5">
    <source>
        <dbReference type="ARBA" id="ARBA00023136"/>
    </source>
</evidence>
<name>F0NGH1_SACI5</name>
<feature type="transmembrane region" description="Helical" evidence="6">
    <location>
        <begin position="44"/>
        <end position="68"/>
    </location>
</feature>
<comment type="similarity">
    <text evidence="2">Belongs to the purine-cytosine permease (2.A.39) family.</text>
</comment>
<feature type="transmembrane region" description="Helical" evidence="6">
    <location>
        <begin position="394"/>
        <end position="413"/>
    </location>
</feature>
<dbReference type="AlphaFoldDB" id="F0NGH1"/>
<evidence type="ECO:0000313" key="7">
    <source>
        <dbReference type="EMBL" id="ADX84769.1"/>
    </source>
</evidence>
<dbReference type="GO" id="GO:0015205">
    <property type="term" value="F:nucleobase transmembrane transporter activity"/>
    <property type="evidence" value="ECO:0007669"/>
    <property type="project" value="TreeGrafter"/>
</dbReference>
<accession>F0NGH1</accession>
<dbReference type="EMBL" id="CP002425">
    <property type="protein sequence ID" value="ADX84769.1"/>
    <property type="molecule type" value="Genomic_DNA"/>
</dbReference>
<dbReference type="KEGG" id="sir:SiRe_0687"/>
<dbReference type="PANTHER" id="PTHR30618">
    <property type="entry name" value="NCS1 FAMILY PURINE/PYRIMIDINE TRANSPORTER"/>
    <property type="match status" value="1"/>
</dbReference>
<keyword evidence="4 6" id="KW-1133">Transmembrane helix</keyword>
<dbReference type="Pfam" id="PF02133">
    <property type="entry name" value="Transp_cyt_pur"/>
    <property type="match status" value="1"/>
</dbReference>
<dbReference type="GeneID" id="12417587"/>